<reference evidence="3" key="1">
    <citation type="journal article" date="2019" name="Int. J. Syst. Evol. Microbiol.">
        <title>The Global Catalogue of Microorganisms (GCM) 10K type strain sequencing project: providing services to taxonomists for standard genome sequencing and annotation.</title>
        <authorList>
            <consortium name="The Broad Institute Genomics Platform"/>
            <consortium name="The Broad Institute Genome Sequencing Center for Infectious Disease"/>
            <person name="Wu L."/>
            <person name="Ma J."/>
        </authorList>
    </citation>
    <scope>NUCLEOTIDE SEQUENCE [LARGE SCALE GENOMIC DNA]</scope>
    <source>
        <strain evidence="3">CCUG 60023</strain>
    </source>
</reference>
<keyword evidence="2" id="KW-0560">Oxidoreductase</keyword>
<dbReference type="Gene3D" id="3.40.30.10">
    <property type="entry name" value="Glutaredoxin"/>
    <property type="match status" value="1"/>
</dbReference>
<dbReference type="CDD" id="cd03190">
    <property type="entry name" value="GST_C_Omega_like"/>
    <property type="match status" value="1"/>
</dbReference>
<comment type="caution">
    <text evidence="2">The sequence shown here is derived from an EMBL/GenBank/DDBJ whole genome shotgun (WGS) entry which is preliminary data.</text>
</comment>
<gene>
    <name evidence="2" type="ORF">ACFQ14_05115</name>
</gene>
<organism evidence="2 3">
    <name type="scientific">Pseudahrensia aquimaris</name>
    <dbReference type="NCBI Taxonomy" id="744461"/>
    <lineage>
        <taxon>Bacteria</taxon>
        <taxon>Pseudomonadati</taxon>
        <taxon>Pseudomonadota</taxon>
        <taxon>Alphaproteobacteria</taxon>
        <taxon>Hyphomicrobiales</taxon>
        <taxon>Ahrensiaceae</taxon>
        <taxon>Pseudahrensia</taxon>
    </lineage>
</organism>
<evidence type="ECO:0000259" key="1">
    <source>
        <dbReference type="Pfam" id="PF13409"/>
    </source>
</evidence>
<evidence type="ECO:0000313" key="2">
    <source>
        <dbReference type="EMBL" id="MFD0915781.1"/>
    </source>
</evidence>
<keyword evidence="3" id="KW-1185">Reference proteome</keyword>
<dbReference type="Gene3D" id="1.20.1050.10">
    <property type="match status" value="1"/>
</dbReference>
<dbReference type="InterPro" id="IPR004045">
    <property type="entry name" value="Glutathione_S-Trfase_N"/>
</dbReference>
<dbReference type="Proteomes" id="UP001597101">
    <property type="component" value="Unassembled WGS sequence"/>
</dbReference>
<dbReference type="InterPro" id="IPR047047">
    <property type="entry name" value="GST_Omega-like_C"/>
</dbReference>
<proteinExistence type="predicted"/>
<evidence type="ECO:0000313" key="3">
    <source>
        <dbReference type="Proteomes" id="UP001597101"/>
    </source>
</evidence>
<dbReference type="InterPro" id="IPR036249">
    <property type="entry name" value="Thioredoxin-like_sf"/>
</dbReference>
<dbReference type="Pfam" id="PF13410">
    <property type="entry name" value="GST_C_2"/>
    <property type="match status" value="1"/>
</dbReference>
<protein>
    <submittedName>
        <fullName evidence="2">Glutathione S-transferase family protein</fullName>
        <ecNumber evidence="2">1.8.5.-</ecNumber>
    </submittedName>
</protein>
<dbReference type="PIRSF" id="PIRSF015753">
    <property type="entry name" value="GST"/>
    <property type="match status" value="1"/>
</dbReference>
<feature type="domain" description="GST N-terminal" evidence="1">
    <location>
        <begin position="62"/>
        <end position="157"/>
    </location>
</feature>
<dbReference type="SUPFAM" id="SSF47616">
    <property type="entry name" value="GST C-terminal domain-like"/>
    <property type="match status" value="1"/>
</dbReference>
<dbReference type="InterPro" id="IPR016639">
    <property type="entry name" value="GST_Omega/GSH"/>
</dbReference>
<name>A0ABW3FBG1_9HYPH</name>
<dbReference type="SFLD" id="SFLDS00019">
    <property type="entry name" value="Glutathione_Transferase_(cytos"/>
    <property type="match status" value="1"/>
</dbReference>
<dbReference type="InterPro" id="IPR036282">
    <property type="entry name" value="Glutathione-S-Trfase_C_sf"/>
</dbReference>
<dbReference type="SFLD" id="SFLDG01148">
    <property type="entry name" value="Xi_(cytGST)"/>
    <property type="match status" value="1"/>
</dbReference>
<dbReference type="PANTHER" id="PTHR32419">
    <property type="entry name" value="GLUTATHIONYL-HYDROQUINONE REDUCTASE"/>
    <property type="match status" value="1"/>
</dbReference>
<dbReference type="PANTHER" id="PTHR32419:SF6">
    <property type="entry name" value="GLUTATHIONE S-TRANSFERASE OMEGA-LIKE 1-RELATED"/>
    <property type="match status" value="1"/>
</dbReference>
<dbReference type="EC" id="1.8.5.-" evidence="2"/>
<dbReference type="EMBL" id="JBHTJV010000003">
    <property type="protein sequence ID" value="MFD0915781.1"/>
    <property type="molecule type" value="Genomic_DNA"/>
</dbReference>
<dbReference type="InterPro" id="IPR040079">
    <property type="entry name" value="Glutathione_S-Trfase"/>
</dbReference>
<dbReference type="Pfam" id="PF13409">
    <property type="entry name" value="GST_N_2"/>
    <property type="match status" value="1"/>
</dbReference>
<dbReference type="GO" id="GO:0016491">
    <property type="term" value="F:oxidoreductase activity"/>
    <property type="evidence" value="ECO:0007669"/>
    <property type="project" value="UniProtKB-KW"/>
</dbReference>
<dbReference type="SUPFAM" id="SSF52833">
    <property type="entry name" value="Thioredoxin-like"/>
    <property type="match status" value="1"/>
</dbReference>
<sequence length="326" mass="37315">MGLLVDGEWKDQWYDTKKSGGKFVRSDAGFRNWITTDGSAGPTGEGGFKAEVGRYHLYISHACPWANRAAIFRTLKGLEDAIDVSVVHHFMAEDGWTFELEEGATGDKINGFPFMRDVYTAAKPDYTGRVTVPVLWDKERQTIVSNESSEIIRMFNSAFDGIGDNSVDYYPADLQPEIDAINERVYHTVNNGVYKCGFATTSEAYEEAFQPLFESLDWLEDLLSTRRYLAGAQITEADWRLFTTLIRFDPVYVGHFKCNRNRIVDMPNLWNHTLELYQWPGVAETINMRHIKRHYYASHETINPTRIVPLGPNLDYSAPHDRARFD</sequence>
<accession>A0ABW3FBG1</accession>
<dbReference type="RefSeq" id="WP_377211628.1">
    <property type="nucleotide sequence ID" value="NZ_JBHTJV010000003.1"/>
</dbReference>
<dbReference type="SFLD" id="SFLDG01206">
    <property type="entry name" value="Xi.1"/>
    <property type="match status" value="1"/>
</dbReference>